<dbReference type="EMBL" id="JARTLD010000003">
    <property type="protein sequence ID" value="MED5016004.1"/>
    <property type="molecule type" value="Genomic_DNA"/>
</dbReference>
<keyword evidence="2" id="KW-1185">Reference proteome</keyword>
<dbReference type="CDD" id="cd00657">
    <property type="entry name" value="Ferritin_like"/>
    <property type="match status" value="1"/>
</dbReference>
<protein>
    <submittedName>
        <fullName evidence="1">Ferritin-like domain-containing protein</fullName>
    </submittedName>
</protein>
<evidence type="ECO:0000313" key="1">
    <source>
        <dbReference type="EMBL" id="MED5016004.1"/>
    </source>
</evidence>
<sequence length="162" mass="18835">MKYRDSGNGLIAVQELQYVIQAEYRSLIYAQRLLQLAPPEHRPYFIRHMEVKQKERLANWTRLYYHQTACYPVFSKVEPPRDYVSGLKASIMDALDASDLYAELLDGVQDPELRQMMQRAMIGESRWALRQQFMYSSYIIENSDMAKGKGLIGVIKKQLPPG</sequence>
<proteinExistence type="predicted"/>
<comment type="caution">
    <text evidence="1">The sequence shown here is derived from an EMBL/GenBank/DDBJ whole genome shotgun (WGS) entry which is preliminary data.</text>
</comment>
<gene>
    <name evidence="1" type="ORF">P9847_01655</name>
</gene>
<organism evidence="1 2">
    <name type="scientific">Paenibacillus chibensis</name>
    <dbReference type="NCBI Taxonomy" id="59846"/>
    <lineage>
        <taxon>Bacteria</taxon>
        <taxon>Bacillati</taxon>
        <taxon>Bacillota</taxon>
        <taxon>Bacilli</taxon>
        <taxon>Bacillales</taxon>
        <taxon>Paenibacillaceae</taxon>
        <taxon>Paenibacillus</taxon>
    </lineage>
</organism>
<dbReference type="RefSeq" id="WP_328274855.1">
    <property type="nucleotide sequence ID" value="NZ_JARTLD010000003.1"/>
</dbReference>
<name>A0ABU6PMB7_9BACL</name>
<accession>A0ABU6PMB7</accession>
<dbReference type="Proteomes" id="UP001343257">
    <property type="component" value="Unassembled WGS sequence"/>
</dbReference>
<reference evidence="1 2" key="1">
    <citation type="submission" date="2023-03" db="EMBL/GenBank/DDBJ databases">
        <title>Bacillus Genome Sequencing.</title>
        <authorList>
            <person name="Dunlap C."/>
        </authorList>
    </citation>
    <scope>NUCLEOTIDE SEQUENCE [LARGE SCALE GENOMIC DNA]</scope>
    <source>
        <strain evidence="1 2">NRS-52</strain>
    </source>
</reference>
<evidence type="ECO:0000313" key="2">
    <source>
        <dbReference type="Proteomes" id="UP001343257"/>
    </source>
</evidence>